<reference evidence="1" key="1">
    <citation type="submission" date="2022-11" db="EMBL/GenBank/DDBJ databases">
        <title>Genome Resource of Sclerotinia nivalis Strain SnTB1, a Plant Pathogen Isolated from American Ginseng.</title>
        <authorList>
            <person name="Fan S."/>
        </authorList>
    </citation>
    <scope>NUCLEOTIDE SEQUENCE</scope>
    <source>
        <strain evidence="1">SnTB1</strain>
    </source>
</reference>
<gene>
    <name evidence="1" type="ORF">OCU04_011858</name>
</gene>
<organism evidence="1 2">
    <name type="scientific">Sclerotinia nivalis</name>
    <dbReference type="NCBI Taxonomy" id="352851"/>
    <lineage>
        <taxon>Eukaryota</taxon>
        <taxon>Fungi</taxon>
        <taxon>Dikarya</taxon>
        <taxon>Ascomycota</taxon>
        <taxon>Pezizomycotina</taxon>
        <taxon>Leotiomycetes</taxon>
        <taxon>Helotiales</taxon>
        <taxon>Sclerotiniaceae</taxon>
        <taxon>Sclerotinia</taxon>
    </lineage>
</organism>
<accession>A0A9X0A9S2</accession>
<dbReference type="Proteomes" id="UP001152300">
    <property type="component" value="Unassembled WGS sequence"/>
</dbReference>
<evidence type="ECO:0000313" key="2">
    <source>
        <dbReference type="Proteomes" id="UP001152300"/>
    </source>
</evidence>
<protein>
    <submittedName>
        <fullName evidence="1">Uncharacterized protein</fullName>
    </submittedName>
</protein>
<evidence type="ECO:0000313" key="1">
    <source>
        <dbReference type="EMBL" id="KAJ8058874.1"/>
    </source>
</evidence>
<proteinExistence type="predicted"/>
<name>A0A9X0A9S2_9HELO</name>
<dbReference type="AlphaFoldDB" id="A0A9X0A9S2"/>
<keyword evidence="2" id="KW-1185">Reference proteome</keyword>
<dbReference type="EMBL" id="JAPEIS010000015">
    <property type="protein sequence ID" value="KAJ8058874.1"/>
    <property type="molecule type" value="Genomic_DNA"/>
</dbReference>
<comment type="caution">
    <text evidence="1">The sequence shown here is derived from an EMBL/GenBank/DDBJ whole genome shotgun (WGS) entry which is preliminary data.</text>
</comment>
<sequence>MDKVYTQLLCVIAASYASSVEGSPNKRLFYTRTGNDKIFGPPVRKLAVVEDQQEFYHLSPKSNLIVDTHSHFPLYRRAWVL</sequence>